<protein>
    <submittedName>
        <fullName evidence="2">Uncharacterized protein</fullName>
    </submittedName>
</protein>
<reference evidence="3" key="1">
    <citation type="submission" date="2014-05" db="EMBL/GenBank/DDBJ databases">
        <authorList>
            <person name="Kube M."/>
        </authorList>
    </citation>
    <scope>NUCLEOTIDE SEQUENCE [LARGE SCALE GENOMIC DNA]</scope>
</reference>
<dbReference type="PATRIC" id="fig|35623.3.peg.47"/>
<name>A0A061AF19_9MOLU</name>
<feature type="transmembrane region" description="Helical" evidence="1">
    <location>
        <begin position="75"/>
        <end position="99"/>
    </location>
</feature>
<dbReference type="HOGENOM" id="CLU_1590996_0_0_14"/>
<keyword evidence="1" id="KW-0812">Transmembrane</keyword>
<dbReference type="KEGG" id="aoc:Aocu_00480"/>
<dbReference type="STRING" id="35623.Aocu_00480"/>
<proteinExistence type="predicted"/>
<feature type="transmembrane region" description="Helical" evidence="1">
    <location>
        <begin position="139"/>
        <end position="157"/>
    </location>
</feature>
<evidence type="ECO:0000256" key="1">
    <source>
        <dbReference type="SAM" id="Phobius"/>
    </source>
</evidence>
<keyword evidence="1" id="KW-0472">Membrane</keyword>
<sequence length="167" mass="19465">MKQDNDDQNSNQPNEEKIKQIIKKGPFLYAYMLGVVLHREFSKHILILTITNFAVATILVGLTSRFYPIIGFQDVVSFIIFFILSTLVEIFIKLSLFLLIHRIQPYLLIVVFFLVNVSVFLLVDLMMPQVSFLFEATNILSFTVLFMLIRLLFTMYIRRAHWIQGGI</sequence>
<feature type="transmembrane region" description="Helical" evidence="1">
    <location>
        <begin position="45"/>
        <end position="63"/>
    </location>
</feature>
<dbReference type="OrthoDB" id="385006at2"/>
<dbReference type="InParanoid" id="A0A061AF19"/>
<dbReference type="EMBL" id="LK028559">
    <property type="protein sequence ID" value="CDR30121.1"/>
    <property type="molecule type" value="Genomic_DNA"/>
</dbReference>
<keyword evidence="1" id="KW-1133">Transmembrane helix</keyword>
<dbReference type="Proteomes" id="UP000032434">
    <property type="component" value="Chromosome 1"/>
</dbReference>
<evidence type="ECO:0000313" key="3">
    <source>
        <dbReference type="Proteomes" id="UP000032434"/>
    </source>
</evidence>
<evidence type="ECO:0000313" key="2">
    <source>
        <dbReference type="EMBL" id="CDR30121.1"/>
    </source>
</evidence>
<feature type="transmembrane region" description="Helical" evidence="1">
    <location>
        <begin position="106"/>
        <end position="127"/>
    </location>
</feature>
<dbReference type="AlphaFoldDB" id="A0A061AF19"/>
<accession>A0A061AF19</accession>
<keyword evidence="3" id="KW-1185">Reference proteome</keyword>
<gene>
    <name evidence="2" type="ORF">Aocu_00480</name>
</gene>
<organism evidence="2 3">
    <name type="scientific">Acholeplasma oculi</name>
    <dbReference type="NCBI Taxonomy" id="35623"/>
    <lineage>
        <taxon>Bacteria</taxon>
        <taxon>Bacillati</taxon>
        <taxon>Mycoplasmatota</taxon>
        <taxon>Mollicutes</taxon>
        <taxon>Acholeplasmatales</taxon>
        <taxon>Acholeplasmataceae</taxon>
        <taxon>Acholeplasma</taxon>
    </lineage>
</organism>
<dbReference type="RefSeq" id="WP_045748721.1">
    <property type="nucleotide sequence ID" value="NZ_FUZK01000002.1"/>
</dbReference>